<sequence length="212" mass="25144">MSVRTIPKNYRNLTGLAASTKAEKPFFESTLERDFLTLLEFDRSVYTYDVQPIEVSWTDDNERHRVYTPDVLVHYYPPQQNILYEVKYRSDLRANWKELKPKFKAAISHAKSNGWRFKLITEVEIRTSYMENARFLLPYLRVETNEEHSDMLLRQLVQMRQCSIEALIKAIFNDRWAQAELVPTLWYLIASGRVCTDLNIPLTMSSNIWLRK</sequence>
<name>A0A289GFK3_VIBAN</name>
<evidence type="ECO:0000313" key="3">
    <source>
        <dbReference type="EMBL" id="AZS24880.1"/>
    </source>
</evidence>
<dbReference type="RefSeq" id="WP_019281701.1">
    <property type="nucleotide sequence ID" value="NZ_CP023054.1"/>
</dbReference>
<reference evidence="3 4" key="1">
    <citation type="submission" date="2018-12" db="EMBL/GenBank/DDBJ databases">
        <title>Characterization and Draft Genome of Vibrio anguillarum J360 Marine Pathogen Isolated from an Outbreak in Lumpfish (Cyclopterus lumpus).</title>
        <authorList>
            <person name="Vasquez J.I."/>
            <person name="Cao T."/>
            <person name="Chakraborty S."/>
            <person name="Gnanagobal H."/>
            <person name="Wescot J."/>
            <person name="Boyce D."/>
            <person name="Santander J."/>
        </authorList>
    </citation>
    <scope>NUCLEOTIDE SEQUENCE [LARGE SCALE GENOMIC DNA]</scope>
    <source>
        <strain evidence="3 4">J360</strain>
    </source>
</reference>
<gene>
    <name evidence="3" type="ORF">DYL72_07300</name>
</gene>
<evidence type="ECO:0000313" key="4">
    <source>
        <dbReference type="Proteomes" id="UP000256923"/>
    </source>
</evidence>
<dbReference type="Pfam" id="PF08721">
    <property type="entry name" value="Tn7_Tnp_TnsA_C"/>
    <property type="match status" value="1"/>
</dbReference>
<evidence type="ECO:0000259" key="1">
    <source>
        <dbReference type="Pfam" id="PF08721"/>
    </source>
</evidence>
<proteinExistence type="predicted"/>
<keyword evidence="3" id="KW-0255">Endonuclease</keyword>
<dbReference type="AlphaFoldDB" id="A0A289GFK3"/>
<evidence type="ECO:0000259" key="2">
    <source>
        <dbReference type="Pfam" id="PF08722"/>
    </source>
</evidence>
<keyword evidence="3" id="KW-0540">Nuclease</keyword>
<dbReference type="Pfam" id="PF08722">
    <property type="entry name" value="Tn7_TnsA-like_N"/>
    <property type="match status" value="1"/>
</dbReference>
<dbReference type="InterPro" id="IPR014833">
    <property type="entry name" value="TnsA_N"/>
</dbReference>
<dbReference type="Proteomes" id="UP000256923">
    <property type="component" value="Chromosome 1"/>
</dbReference>
<feature type="domain" description="TnsA endonuclease N-terminal" evidence="2">
    <location>
        <begin position="42"/>
        <end position="122"/>
    </location>
</feature>
<dbReference type="InterPro" id="IPR014832">
    <property type="entry name" value="TnsA_C"/>
</dbReference>
<organism evidence="3 4">
    <name type="scientific">Vibrio anguillarum</name>
    <name type="common">Listonella anguillarum</name>
    <dbReference type="NCBI Taxonomy" id="55601"/>
    <lineage>
        <taxon>Bacteria</taxon>
        <taxon>Pseudomonadati</taxon>
        <taxon>Pseudomonadota</taxon>
        <taxon>Gammaproteobacteria</taxon>
        <taxon>Vibrionales</taxon>
        <taxon>Vibrionaceae</taxon>
        <taxon>Vibrio</taxon>
    </lineage>
</organism>
<keyword evidence="3" id="KW-0378">Hydrolase</keyword>
<feature type="domain" description="TnsA endonuclease C-terminal" evidence="1">
    <location>
        <begin position="124"/>
        <end position="198"/>
    </location>
</feature>
<dbReference type="GO" id="GO:0004519">
    <property type="term" value="F:endonuclease activity"/>
    <property type="evidence" value="ECO:0007669"/>
    <property type="project" value="UniProtKB-KW"/>
</dbReference>
<dbReference type="EMBL" id="CP034672">
    <property type="protein sequence ID" value="AZS24880.1"/>
    <property type="molecule type" value="Genomic_DNA"/>
</dbReference>
<accession>A0A289GFK3</accession>
<protein>
    <submittedName>
        <fullName evidence="3">Heteromeric transposase endonuclease subunit TnsA</fullName>
    </submittedName>
</protein>